<keyword evidence="2" id="KW-1185">Reference proteome</keyword>
<organism evidence="1 2">
    <name type="scientific">Salipiger mangrovisoli</name>
    <dbReference type="NCBI Taxonomy" id="2865933"/>
    <lineage>
        <taxon>Bacteria</taxon>
        <taxon>Pseudomonadati</taxon>
        <taxon>Pseudomonadota</taxon>
        <taxon>Alphaproteobacteria</taxon>
        <taxon>Rhodobacterales</taxon>
        <taxon>Roseobacteraceae</taxon>
        <taxon>Salipiger</taxon>
    </lineage>
</organism>
<dbReference type="RefSeq" id="WP_194138034.1">
    <property type="nucleotide sequence ID" value="NZ_JADFFK010000047.1"/>
</dbReference>
<reference evidence="1 2" key="1">
    <citation type="journal article" date="2021" name="Int. J. Syst. Evol. Microbiol.">
        <title>Salipiger mangrovisoli sp. nov., isolated from mangrove soil and the proposal for the reclassification of Paraphaeobacter pallidus as Salipiger pallidus comb. nov.</title>
        <authorList>
            <person name="Du J."/>
            <person name="Liu Y."/>
            <person name="Pei T."/>
            <person name="Deng M.R."/>
            <person name="Zhu H."/>
        </authorList>
    </citation>
    <scope>NUCLEOTIDE SEQUENCE [LARGE SCALE GENOMIC DNA]</scope>
    <source>
        <strain evidence="1 2">6D45A</strain>
    </source>
</reference>
<name>A0ABR9XBH2_9RHOB</name>
<accession>A0ABR9XBH2</accession>
<sequence>MHMTHHITSRMNQRGIRKDLIDLTLDLGDIEGDKIILSSKIIDKELNDLQHRLKMLSDARKKGGIVVVADGDQLITAYHKNSFNAKLAKNS</sequence>
<proteinExistence type="predicted"/>
<protein>
    <recommendedName>
        <fullName evidence="3">DUF4258 domain-containing protein</fullName>
    </recommendedName>
</protein>
<comment type="caution">
    <text evidence="1">The sequence shown here is derived from an EMBL/GenBank/DDBJ whole genome shotgun (WGS) entry which is preliminary data.</text>
</comment>
<evidence type="ECO:0000313" key="1">
    <source>
        <dbReference type="EMBL" id="MBE9640772.1"/>
    </source>
</evidence>
<dbReference type="Proteomes" id="UP000607796">
    <property type="component" value="Unassembled WGS sequence"/>
</dbReference>
<gene>
    <name evidence="1" type="ORF">IQ782_28400</name>
</gene>
<evidence type="ECO:0008006" key="3">
    <source>
        <dbReference type="Google" id="ProtNLM"/>
    </source>
</evidence>
<evidence type="ECO:0000313" key="2">
    <source>
        <dbReference type="Proteomes" id="UP000607796"/>
    </source>
</evidence>
<dbReference type="EMBL" id="JADFFK010000047">
    <property type="protein sequence ID" value="MBE9640772.1"/>
    <property type="molecule type" value="Genomic_DNA"/>
</dbReference>